<dbReference type="GO" id="GO:0030150">
    <property type="term" value="P:protein import into mitochondrial matrix"/>
    <property type="evidence" value="ECO:0007669"/>
    <property type="project" value="InterPro"/>
</dbReference>
<keyword evidence="2" id="KW-1185">Reference proteome</keyword>
<organism evidence="1 2">
    <name type="scientific">Hanseniaspora valbyensis NRRL Y-1626</name>
    <dbReference type="NCBI Taxonomy" id="766949"/>
    <lineage>
        <taxon>Eukaryota</taxon>
        <taxon>Fungi</taxon>
        <taxon>Dikarya</taxon>
        <taxon>Ascomycota</taxon>
        <taxon>Saccharomycotina</taxon>
        <taxon>Saccharomycetes</taxon>
        <taxon>Saccharomycodales</taxon>
        <taxon>Saccharomycodaceae</taxon>
        <taxon>Hanseniaspora</taxon>
    </lineage>
</organism>
<evidence type="ECO:0000313" key="2">
    <source>
        <dbReference type="Proteomes" id="UP000092321"/>
    </source>
</evidence>
<evidence type="ECO:0000313" key="1">
    <source>
        <dbReference type="EMBL" id="OBA26645.1"/>
    </source>
</evidence>
<gene>
    <name evidence="1" type="ORF">HANVADRAFT_52957</name>
</gene>
<dbReference type="AlphaFoldDB" id="A0A1B7TD99"/>
<protein>
    <submittedName>
        <fullName evidence="1">Uncharacterized protein</fullName>
    </submittedName>
</protein>
<dbReference type="InterPro" id="IPR020266">
    <property type="entry name" value="Tom6"/>
</dbReference>
<sequence length="62" mass="6479">MSFEAIGAESSQENKSLVSKATEYFNLIKESPIGTLATHATLFAVGVVAIKSGAAELLVPQL</sequence>
<dbReference type="GO" id="GO:0005742">
    <property type="term" value="C:mitochondrial outer membrane translocase complex"/>
    <property type="evidence" value="ECO:0007669"/>
    <property type="project" value="InterPro"/>
</dbReference>
<reference evidence="2" key="1">
    <citation type="journal article" date="2016" name="Proc. Natl. Acad. Sci. U.S.A.">
        <title>Comparative genomics of biotechnologically important yeasts.</title>
        <authorList>
            <person name="Riley R."/>
            <person name="Haridas S."/>
            <person name="Wolfe K.H."/>
            <person name="Lopes M.R."/>
            <person name="Hittinger C.T."/>
            <person name="Goeker M."/>
            <person name="Salamov A.A."/>
            <person name="Wisecaver J.H."/>
            <person name="Long T.M."/>
            <person name="Calvey C.H."/>
            <person name="Aerts A.L."/>
            <person name="Barry K.W."/>
            <person name="Choi C."/>
            <person name="Clum A."/>
            <person name="Coughlan A.Y."/>
            <person name="Deshpande S."/>
            <person name="Douglass A.P."/>
            <person name="Hanson S.J."/>
            <person name="Klenk H.-P."/>
            <person name="LaButti K.M."/>
            <person name="Lapidus A."/>
            <person name="Lindquist E.A."/>
            <person name="Lipzen A.M."/>
            <person name="Meier-Kolthoff J.P."/>
            <person name="Ohm R.A."/>
            <person name="Otillar R.P."/>
            <person name="Pangilinan J.L."/>
            <person name="Peng Y."/>
            <person name="Rokas A."/>
            <person name="Rosa C.A."/>
            <person name="Scheuner C."/>
            <person name="Sibirny A.A."/>
            <person name="Slot J.C."/>
            <person name="Stielow J.B."/>
            <person name="Sun H."/>
            <person name="Kurtzman C.P."/>
            <person name="Blackwell M."/>
            <person name="Grigoriev I.V."/>
            <person name="Jeffries T.W."/>
        </authorList>
    </citation>
    <scope>NUCLEOTIDE SEQUENCE [LARGE SCALE GENOMIC DNA]</scope>
    <source>
        <strain evidence="2">NRRL Y-1626</strain>
    </source>
</reference>
<name>A0A1B7TD99_9ASCO</name>
<dbReference type="EMBL" id="LXPE01000015">
    <property type="protein sequence ID" value="OBA26645.1"/>
    <property type="molecule type" value="Genomic_DNA"/>
</dbReference>
<accession>A0A1B7TD99</accession>
<dbReference type="Proteomes" id="UP000092321">
    <property type="component" value="Unassembled WGS sequence"/>
</dbReference>
<dbReference type="Pfam" id="PF17112">
    <property type="entry name" value="Tom6"/>
    <property type="match status" value="1"/>
</dbReference>
<comment type="caution">
    <text evidence="1">The sequence shown here is derived from an EMBL/GenBank/DDBJ whole genome shotgun (WGS) entry which is preliminary data.</text>
</comment>
<proteinExistence type="predicted"/>